<evidence type="ECO:0000313" key="8">
    <source>
        <dbReference type="EMBL" id="CUM82431.1"/>
    </source>
</evidence>
<feature type="binding site" evidence="6">
    <location>
        <begin position="112"/>
        <end position="113"/>
    </location>
    <ligand>
        <name>substrate</name>
    </ligand>
</feature>
<comment type="pathway">
    <text evidence="2 6">Cofactor biosynthesis; molybdopterin biosynthesis.</text>
</comment>
<evidence type="ECO:0000256" key="2">
    <source>
        <dbReference type="ARBA" id="ARBA00005046"/>
    </source>
</evidence>
<evidence type="ECO:0000256" key="6">
    <source>
        <dbReference type="HAMAP-Rule" id="MF_01224"/>
    </source>
</evidence>
<evidence type="ECO:0000313" key="9">
    <source>
        <dbReference type="Proteomes" id="UP000095453"/>
    </source>
</evidence>
<dbReference type="AlphaFoldDB" id="A0A173RWY6"/>
<name>A0A173RWY6_9FIRM</name>
<evidence type="ECO:0000256" key="3">
    <source>
        <dbReference type="ARBA" id="ARBA00012575"/>
    </source>
</evidence>
<reference evidence="8 9" key="1">
    <citation type="submission" date="2015-09" db="EMBL/GenBank/DDBJ databases">
        <authorList>
            <consortium name="Pathogen Informatics"/>
        </authorList>
    </citation>
    <scope>NUCLEOTIDE SEQUENCE [LARGE SCALE GENOMIC DNA]</scope>
    <source>
        <strain evidence="8 9">2789STDY5608887</strain>
    </source>
</reference>
<dbReference type="EMBL" id="CYXX01000003">
    <property type="protein sequence ID" value="CUM82431.1"/>
    <property type="molecule type" value="Genomic_DNA"/>
</dbReference>
<gene>
    <name evidence="6 8" type="primary">moaC</name>
    <name evidence="8" type="ORF">ERS852444_00659</name>
</gene>
<dbReference type="EC" id="4.6.1.17" evidence="3 6"/>
<dbReference type="UniPathway" id="UPA00344"/>
<dbReference type="Pfam" id="PF01967">
    <property type="entry name" value="MoaC"/>
    <property type="match status" value="1"/>
</dbReference>
<evidence type="ECO:0000256" key="5">
    <source>
        <dbReference type="ARBA" id="ARBA00023239"/>
    </source>
</evidence>
<evidence type="ECO:0000259" key="7">
    <source>
        <dbReference type="Pfam" id="PF01967"/>
    </source>
</evidence>
<keyword evidence="4 6" id="KW-0501">Molybdenum cofactor biosynthesis</keyword>
<comment type="catalytic activity">
    <reaction evidence="1 6">
        <text>(8S)-3',8-cyclo-7,8-dihydroguanosine 5'-triphosphate = cyclic pyranopterin phosphate + diphosphate</text>
        <dbReference type="Rhea" id="RHEA:49580"/>
        <dbReference type="ChEBI" id="CHEBI:33019"/>
        <dbReference type="ChEBI" id="CHEBI:59648"/>
        <dbReference type="ChEBI" id="CHEBI:131766"/>
        <dbReference type="EC" id="4.6.1.17"/>
    </reaction>
</comment>
<dbReference type="RefSeq" id="WP_055167855.1">
    <property type="nucleotide sequence ID" value="NZ_CATWND010000010.1"/>
</dbReference>
<dbReference type="InterPro" id="IPR002820">
    <property type="entry name" value="Mopterin_CF_biosynth-C_dom"/>
</dbReference>
<dbReference type="InterPro" id="IPR050105">
    <property type="entry name" value="MoCo_biosynth_MoaA/MoaC"/>
</dbReference>
<dbReference type="HAMAP" id="MF_01224_B">
    <property type="entry name" value="MoaC_B"/>
    <property type="match status" value="1"/>
</dbReference>
<organism evidence="8 9">
    <name type="scientific">Roseburia inulinivorans</name>
    <dbReference type="NCBI Taxonomy" id="360807"/>
    <lineage>
        <taxon>Bacteria</taxon>
        <taxon>Bacillati</taxon>
        <taxon>Bacillota</taxon>
        <taxon>Clostridia</taxon>
        <taxon>Lachnospirales</taxon>
        <taxon>Lachnospiraceae</taxon>
        <taxon>Roseburia</taxon>
    </lineage>
</organism>
<accession>A0A173RWY6</accession>
<sequence>MEWNHFDENGNAVMVDVSEKEITERIAVASGKIRVNDAVMSAIVNHTAKKGDVLTVARVAGIMGTKQTSNLIPMCHPLCLNKCTVDFEVKEAENIIKALCTVKVSGKTGVEMEALMGVNVALLTIYDMCKAMDRAMEIFDVHLEKKDGGKSGLFERSKEREQC</sequence>
<dbReference type="InterPro" id="IPR047594">
    <property type="entry name" value="MoaC_bact/euk"/>
</dbReference>
<evidence type="ECO:0000256" key="4">
    <source>
        <dbReference type="ARBA" id="ARBA00023150"/>
    </source>
</evidence>
<proteinExistence type="inferred from homology"/>
<dbReference type="SUPFAM" id="SSF55040">
    <property type="entry name" value="Molybdenum cofactor biosynthesis protein C, MoaC"/>
    <property type="match status" value="1"/>
</dbReference>
<dbReference type="NCBIfam" id="TIGR00581">
    <property type="entry name" value="moaC"/>
    <property type="match status" value="1"/>
</dbReference>
<keyword evidence="5 6" id="KW-0456">Lyase</keyword>
<dbReference type="PANTHER" id="PTHR22960">
    <property type="entry name" value="MOLYBDOPTERIN COFACTOR SYNTHESIS PROTEIN A"/>
    <property type="match status" value="1"/>
</dbReference>
<comment type="subunit">
    <text evidence="6">Homohexamer; trimer of dimers.</text>
</comment>
<dbReference type="Proteomes" id="UP000095453">
    <property type="component" value="Unassembled WGS sequence"/>
</dbReference>
<comment type="function">
    <text evidence="6">Catalyzes the conversion of (8S)-3',8-cyclo-7,8-dihydroguanosine 5'-triphosphate to cyclic pyranopterin monophosphate (cPMP).</text>
</comment>
<dbReference type="CDD" id="cd01420">
    <property type="entry name" value="MoaC_PE"/>
    <property type="match status" value="1"/>
</dbReference>
<dbReference type="InterPro" id="IPR023045">
    <property type="entry name" value="MoaC"/>
</dbReference>
<dbReference type="NCBIfam" id="NF006870">
    <property type="entry name" value="PRK09364.1"/>
    <property type="match status" value="1"/>
</dbReference>
<comment type="similarity">
    <text evidence="6">Belongs to the MoaC family.</text>
</comment>
<dbReference type="InterPro" id="IPR036522">
    <property type="entry name" value="MoaC_sf"/>
</dbReference>
<evidence type="ECO:0000256" key="1">
    <source>
        <dbReference type="ARBA" id="ARBA00001637"/>
    </source>
</evidence>
<feature type="active site" evidence="6">
    <location>
        <position position="127"/>
    </location>
</feature>
<dbReference type="GO" id="GO:0061799">
    <property type="term" value="F:cyclic pyranopterin monophosphate synthase activity"/>
    <property type="evidence" value="ECO:0007669"/>
    <property type="project" value="UniProtKB-UniRule"/>
</dbReference>
<feature type="binding site" evidence="6">
    <location>
        <begin position="74"/>
        <end position="76"/>
    </location>
    <ligand>
        <name>substrate</name>
    </ligand>
</feature>
<protein>
    <recommendedName>
        <fullName evidence="3 6">Cyclic pyranopterin monophosphate synthase</fullName>
        <ecNumber evidence="3 6">4.6.1.17</ecNumber>
    </recommendedName>
    <alternativeName>
        <fullName evidence="6">Molybdenum cofactor biosynthesis protein C</fullName>
    </alternativeName>
</protein>
<dbReference type="Gene3D" id="3.30.70.640">
    <property type="entry name" value="Molybdopterin cofactor biosynthesis C (MoaC) domain"/>
    <property type="match status" value="1"/>
</dbReference>
<dbReference type="GO" id="GO:0006777">
    <property type="term" value="P:Mo-molybdopterin cofactor biosynthetic process"/>
    <property type="evidence" value="ECO:0007669"/>
    <property type="project" value="UniProtKB-UniRule"/>
</dbReference>
<feature type="domain" description="Molybdopterin cofactor biosynthesis C (MoaC)" evidence="7">
    <location>
        <begin position="14"/>
        <end position="149"/>
    </location>
</feature>